<evidence type="ECO:0000313" key="3">
    <source>
        <dbReference type="EMBL" id="PRP90364.1"/>
    </source>
</evidence>
<evidence type="ECO:0000313" key="4">
    <source>
        <dbReference type="Proteomes" id="UP000238823"/>
    </source>
</evidence>
<dbReference type="InterPro" id="IPR028994">
    <property type="entry name" value="Integrin_alpha_N"/>
</dbReference>
<reference evidence="3 4" key="1">
    <citation type="submission" date="2018-03" db="EMBL/GenBank/DDBJ databases">
        <title>Draft Genome Sequences of the Obligatory Marine Myxobacteria Enhygromyxa salina SWB007.</title>
        <authorList>
            <person name="Poehlein A."/>
            <person name="Moghaddam J.A."/>
            <person name="Harms H."/>
            <person name="Alanjari M."/>
            <person name="Koenig G.M."/>
            <person name="Daniel R."/>
            <person name="Schaeberle T.F."/>
        </authorList>
    </citation>
    <scope>NUCLEOTIDE SEQUENCE [LARGE SCALE GENOMIC DNA]</scope>
    <source>
        <strain evidence="3 4">SWB007</strain>
    </source>
</reference>
<dbReference type="AlphaFoldDB" id="A0A2S9XBX2"/>
<proteinExistence type="predicted"/>
<gene>
    <name evidence="3" type="ORF">ENSA7_82490</name>
</gene>
<dbReference type="PANTHER" id="PTHR46580">
    <property type="entry name" value="SENSOR KINASE-RELATED"/>
    <property type="match status" value="1"/>
</dbReference>
<dbReference type="InterPro" id="IPR013517">
    <property type="entry name" value="FG-GAP"/>
</dbReference>
<feature type="compositionally biased region" description="Low complexity" evidence="2">
    <location>
        <begin position="31"/>
        <end position="52"/>
    </location>
</feature>
<dbReference type="RefSeq" id="WP_106094985.1">
    <property type="nucleotide sequence ID" value="NZ_PVNL01000192.1"/>
</dbReference>
<dbReference type="PROSITE" id="PS51257">
    <property type="entry name" value="PROKAR_LIPOPROTEIN"/>
    <property type="match status" value="1"/>
</dbReference>
<dbReference type="Pfam" id="PF13517">
    <property type="entry name" value="FG-GAP_3"/>
    <property type="match status" value="2"/>
</dbReference>
<feature type="region of interest" description="Disordered" evidence="2">
    <location>
        <begin position="31"/>
        <end position="67"/>
    </location>
</feature>
<dbReference type="SUPFAM" id="SSF69318">
    <property type="entry name" value="Integrin alpha N-terminal domain"/>
    <property type="match status" value="2"/>
</dbReference>
<comment type="caution">
    <text evidence="3">The sequence shown here is derived from an EMBL/GenBank/DDBJ whole genome shotgun (WGS) entry which is preliminary data.</text>
</comment>
<dbReference type="PANTHER" id="PTHR46580:SF2">
    <property type="entry name" value="MAM DOMAIN-CONTAINING PROTEIN"/>
    <property type="match status" value="1"/>
</dbReference>
<evidence type="ECO:0000256" key="2">
    <source>
        <dbReference type="SAM" id="MobiDB-lite"/>
    </source>
</evidence>
<organism evidence="3 4">
    <name type="scientific">Enhygromyxa salina</name>
    <dbReference type="NCBI Taxonomy" id="215803"/>
    <lineage>
        <taxon>Bacteria</taxon>
        <taxon>Pseudomonadati</taxon>
        <taxon>Myxococcota</taxon>
        <taxon>Polyangia</taxon>
        <taxon>Nannocystales</taxon>
        <taxon>Nannocystaceae</taxon>
        <taxon>Enhygromyxa</taxon>
    </lineage>
</organism>
<evidence type="ECO:0000256" key="1">
    <source>
        <dbReference type="ARBA" id="ARBA00022729"/>
    </source>
</evidence>
<keyword evidence="1" id="KW-0732">Signal</keyword>
<dbReference type="Proteomes" id="UP000238823">
    <property type="component" value="Unassembled WGS sequence"/>
</dbReference>
<accession>A0A2S9XBX2</accession>
<dbReference type="EMBL" id="PVNL01000192">
    <property type="protein sequence ID" value="PRP90364.1"/>
    <property type="molecule type" value="Genomic_DNA"/>
</dbReference>
<name>A0A2S9XBX2_9BACT</name>
<dbReference type="OrthoDB" id="5420232at2"/>
<dbReference type="Gene3D" id="2.130.10.130">
    <property type="entry name" value="Integrin alpha, N-terminal"/>
    <property type="match status" value="2"/>
</dbReference>
<sequence length="567" mass="58967">MRSLPWPWIVDAIASSRPRAVVLAALAVSACGSPSGSESGEVGETGASETSGPIEPPPPSCMPAAAGSSGAVQAPVLRATLPGSWDENWLASPALVDVNGDGLLDIVAARHSVLYVYDHAGAPLWQTAWSYSASNSPAHGEVRMWSSACVGDFDQDGDAEIAVAAHPDASGHNVAVYDHTGELLPGWPAAYGDAEVRSIAVADVDGDGVEEILINKQATGPATNVFELDGSSAAGWPQVGECSAPAGDCIDYGGFNQNIGAGDLDGDGILDVVSTYDAIGFGVWSGDGSNFTTHPDFMDSWVTGVEAYHDLALAMQGWGTGDRSEFTYSPPVIADIDADGDYEVVLGGDHEHSESTDNQGVSVWVLNADMTRPAGWEWPKDAGAPLAYDTDLGHNIVPNYPAPAVGDLDGEPGLEIVLPTYDGLLWAFRSTGEVMWTYAYGSVNPFVGASEALIVDLNGDGSPEIVFSTYASGEPRMPDAPTHLIVLDAGGNELHRVELSNRGSMAAPSVADLDGDGSLELVISLKDSLGGDDGGVQIWDLPGASDNCVVWGTGRGNPRRTGYVPNE</sequence>
<protein>
    <submittedName>
        <fullName evidence="3">FG-GAP repeat protein</fullName>
    </submittedName>
</protein>